<proteinExistence type="predicted"/>
<dbReference type="RefSeq" id="WP_274150850.1">
    <property type="nucleotide sequence ID" value="NZ_CP117811.1"/>
</dbReference>
<dbReference type="NCBIfam" id="TIGR01777">
    <property type="entry name" value="yfcH"/>
    <property type="match status" value="1"/>
</dbReference>
<protein>
    <submittedName>
        <fullName evidence="2">TIGR01777 family oxidoreductase</fullName>
    </submittedName>
</protein>
<sequence>MDESIQKTLLDSRVNSTKTLVEAIAKCESKPKVFICSSGVNFYGAISNDLLTEESPLGKSYLAEVCEQWESASSPLTKLCTRRVLLRTGVVLDPSGGMLAKIWPIFKLGLGGTLGLGKRYFPWISLRDMTNLIIHCIEDASLDGPINACAPQLITNKEFTQAISSHLNRPALLPIPSPLFKLLPKEMADDLFLCDLKIVPEKLNKSSFIFREPNINQLLKAQNQ</sequence>
<dbReference type="Pfam" id="PF08338">
    <property type="entry name" value="DUF1731"/>
    <property type="match status" value="1"/>
</dbReference>
<dbReference type="PANTHER" id="PTHR11092:SF0">
    <property type="entry name" value="EPIMERASE FAMILY PROTEIN SDR39U1"/>
    <property type="match status" value="1"/>
</dbReference>
<dbReference type="Gene3D" id="3.40.50.720">
    <property type="entry name" value="NAD(P)-binding Rossmann-like Domain"/>
    <property type="match status" value="1"/>
</dbReference>
<dbReference type="InterPro" id="IPR013549">
    <property type="entry name" value="DUF1731"/>
</dbReference>
<evidence type="ECO:0000313" key="3">
    <source>
        <dbReference type="Proteomes" id="UP001214250"/>
    </source>
</evidence>
<accession>A0ABY7VRF2</accession>
<dbReference type="PANTHER" id="PTHR11092">
    <property type="entry name" value="SUGAR NUCLEOTIDE EPIMERASE RELATED"/>
    <property type="match status" value="1"/>
</dbReference>
<dbReference type="Proteomes" id="UP001214250">
    <property type="component" value="Chromosome 1"/>
</dbReference>
<gene>
    <name evidence="2" type="ORF">PQO03_02270</name>
</gene>
<evidence type="ECO:0000313" key="2">
    <source>
        <dbReference type="EMBL" id="WDE96785.1"/>
    </source>
</evidence>
<reference evidence="2 3" key="1">
    <citation type="submission" date="2023-02" db="EMBL/GenBank/DDBJ databases">
        <title>Genome sequence of Lentisphaera profundi SAORIC-696.</title>
        <authorList>
            <person name="Kim e."/>
            <person name="Cho J.-C."/>
            <person name="Choi A."/>
            <person name="Kang I."/>
        </authorList>
    </citation>
    <scope>NUCLEOTIDE SEQUENCE [LARGE SCALE GENOMIC DNA]</scope>
    <source>
        <strain evidence="2 3">SAORIC-696</strain>
    </source>
</reference>
<dbReference type="InterPro" id="IPR036291">
    <property type="entry name" value="NAD(P)-bd_dom_sf"/>
</dbReference>
<dbReference type="SUPFAM" id="SSF51735">
    <property type="entry name" value="NAD(P)-binding Rossmann-fold domains"/>
    <property type="match status" value="1"/>
</dbReference>
<dbReference type="EMBL" id="CP117811">
    <property type="protein sequence ID" value="WDE96785.1"/>
    <property type="molecule type" value="Genomic_DNA"/>
</dbReference>
<name>A0ABY7VRF2_9BACT</name>
<organism evidence="2 3">
    <name type="scientific">Lentisphaera profundi</name>
    <dbReference type="NCBI Taxonomy" id="1658616"/>
    <lineage>
        <taxon>Bacteria</taxon>
        <taxon>Pseudomonadati</taxon>
        <taxon>Lentisphaerota</taxon>
        <taxon>Lentisphaeria</taxon>
        <taxon>Lentisphaerales</taxon>
        <taxon>Lentisphaeraceae</taxon>
        <taxon>Lentisphaera</taxon>
    </lineage>
</organism>
<keyword evidence="3" id="KW-1185">Reference proteome</keyword>
<feature type="domain" description="DUF1731" evidence="1">
    <location>
        <begin position="175"/>
        <end position="221"/>
    </location>
</feature>
<evidence type="ECO:0000259" key="1">
    <source>
        <dbReference type="Pfam" id="PF08338"/>
    </source>
</evidence>
<dbReference type="InterPro" id="IPR010099">
    <property type="entry name" value="SDR39U1"/>
</dbReference>